<dbReference type="Proteomes" id="UP001223390">
    <property type="component" value="Unassembled WGS sequence"/>
</dbReference>
<reference evidence="2 3" key="1">
    <citation type="submission" date="2023-05" db="EMBL/GenBank/DDBJ databases">
        <title>Sequencing and Assembly of Streptomyces sp. NP73.</title>
        <authorList>
            <person name="Konwar A.N."/>
            <person name="Saikia K."/>
            <person name="Thakur D."/>
        </authorList>
    </citation>
    <scope>NUCLEOTIDE SEQUENCE [LARGE SCALE GENOMIC DNA]</scope>
    <source>
        <strain evidence="2 3">NP73</strain>
    </source>
</reference>
<evidence type="ECO:0008006" key="4">
    <source>
        <dbReference type="Google" id="ProtNLM"/>
    </source>
</evidence>
<evidence type="ECO:0000313" key="3">
    <source>
        <dbReference type="Proteomes" id="UP001223390"/>
    </source>
</evidence>
<organism evidence="2 3">
    <name type="scientific">Streptomyces katrae</name>
    <dbReference type="NCBI Taxonomy" id="68223"/>
    <lineage>
        <taxon>Bacteria</taxon>
        <taxon>Bacillati</taxon>
        <taxon>Actinomycetota</taxon>
        <taxon>Actinomycetes</taxon>
        <taxon>Kitasatosporales</taxon>
        <taxon>Streptomycetaceae</taxon>
        <taxon>Streptomyces</taxon>
    </lineage>
</organism>
<dbReference type="PROSITE" id="PS51257">
    <property type="entry name" value="PROKAR_LIPOPROTEIN"/>
    <property type="match status" value="1"/>
</dbReference>
<protein>
    <recommendedName>
        <fullName evidence="4">Lipoprotein</fullName>
    </recommendedName>
</protein>
<dbReference type="EMBL" id="JASITI010000049">
    <property type="protein sequence ID" value="MDK9499803.1"/>
    <property type="molecule type" value="Genomic_DNA"/>
</dbReference>
<sequence length="148" mass="15826">MRPSRIAAAAALGLVPILAGCGTSAEAEKSIADVRKSVDRIQGEMKLETKAVAARDARTEVESVRLVAQLEADNLKKFASRAPAETQEFADAAQAWAEAVATSRAAIITRAPEATSTAAMLTVRLNTKRMDEEAEELGIDPWLKLGDY</sequence>
<evidence type="ECO:0000256" key="1">
    <source>
        <dbReference type="SAM" id="SignalP"/>
    </source>
</evidence>
<gene>
    <name evidence="2" type="ORF">QEZ40_005240</name>
</gene>
<name>A0ABT7H1U6_9ACTN</name>
<evidence type="ECO:0000313" key="2">
    <source>
        <dbReference type="EMBL" id="MDK9499803.1"/>
    </source>
</evidence>
<keyword evidence="3" id="KW-1185">Reference proteome</keyword>
<feature type="signal peptide" evidence="1">
    <location>
        <begin position="1"/>
        <end position="19"/>
    </location>
</feature>
<dbReference type="RefSeq" id="WP_285345594.1">
    <property type="nucleotide sequence ID" value="NZ_JASITI010000049.1"/>
</dbReference>
<accession>A0ABT7H1U6</accession>
<proteinExistence type="predicted"/>
<keyword evidence="1" id="KW-0732">Signal</keyword>
<feature type="chain" id="PRO_5045725813" description="Lipoprotein" evidence="1">
    <location>
        <begin position="20"/>
        <end position="148"/>
    </location>
</feature>
<comment type="caution">
    <text evidence="2">The sequence shown here is derived from an EMBL/GenBank/DDBJ whole genome shotgun (WGS) entry which is preliminary data.</text>
</comment>